<dbReference type="PROSITE" id="PS51330">
    <property type="entry name" value="DHFR_2"/>
    <property type="match status" value="1"/>
</dbReference>
<comment type="function">
    <text evidence="7 8">Key enzyme in folate metabolism. Catalyzes an essential reaction for de novo glycine and purine synthesis, and for DNA precursor synthesis.</text>
</comment>
<keyword evidence="4 8" id="KW-0554">One-carbon metabolism</keyword>
<sequence length="172" mass="18915">MSMPEPSRRPALFAVVAHTAKGRVIGQAGAMPWHLPADLRHFRALTLGHPCVMGRKVWDSLGGRALPDRLNIVLTRNPAFRAPGAVVAHSPEAALRAAGDAPEVAIIGGEEIYRLYLPELDRIERTLIHAELEGDTFFPEVGGAWGVVAERERPADEKNRFALTFQTLRRRG</sequence>
<evidence type="ECO:0000256" key="6">
    <source>
        <dbReference type="ARBA" id="ARBA00023002"/>
    </source>
</evidence>
<dbReference type="PANTHER" id="PTHR48069">
    <property type="entry name" value="DIHYDROFOLATE REDUCTASE"/>
    <property type="match status" value="1"/>
</dbReference>
<comment type="similarity">
    <text evidence="2 8 9">Belongs to the dihydrofolate reductase family.</text>
</comment>
<dbReference type="PIRSF" id="PIRSF000194">
    <property type="entry name" value="DHFR"/>
    <property type="match status" value="1"/>
</dbReference>
<dbReference type="GO" id="GO:0046655">
    <property type="term" value="P:folic acid metabolic process"/>
    <property type="evidence" value="ECO:0007669"/>
    <property type="project" value="TreeGrafter"/>
</dbReference>
<evidence type="ECO:0000256" key="5">
    <source>
        <dbReference type="ARBA" id="ARBA00022857"/>
    </source>
</evidence>
<dbReference type="Proteomes" id="UP000199223">
    <property type="component" value="Unassembled WGS sequence"/>
</dbReference>
<name>A0A1H6YVK4_9DEIO</name>
<protein>
    <recommendedName>
        <fullName evidence="3 8">Dihydrofolate reductase</fullName>
        <ecNumber evidence="3 8">1.5.1.3</ecNumber>
    </recommendedName>
</protein>
<dbReference type="GO" id="GO:0005829">
    <property type="term" value="C:cytosol"/>
    <property type="evidence" value="ECO:0007669"/>
    <property type="project" value="TreeGrafter"/>
</dbReference>
<dbReference type="GO" id="GO:0006730">
    <property type="term" value="P:one-carbon metabolic process"/>
    <property type="evidence" value="ECO:0007669"/>
    <property type="project" value="UniProtKB-KW"/>
</dbReference>
<evidence type="ECO:0000313" key="11">
    <source>
        <dbReference type="EMBL" id="SEJ43834.1"/>
    </source>
</evidence>
<dbReference type="InterPro" id="IPR024072">
    <property type="entry name" value="DHFR-like_dom_sf"/>
</dbReference>
<keyword evidence="5 8" id="KW-0521">NADP</keyword>
<gene>
    <name evidence="11" type="ORF">SAMN04488058_10825</name>
</gene>
<dbReference type="AlphaFoldDB" id="A0A1H6YVK4"/>
<reference evidence="12" key="1">
    <citation type="submission" date="2016-10" db="EMBL/GenBank/DDBJ databases">
        <authorList>
            <person name="Varghese N."/>
            <person name="Submissions S."/>
        </authorList>
    </citation>
    <scope>NUCLEOTIDE SEQUENCE [LARGE SCALE GENOMIC DNA]</scope>
    <source>
        <strain evidence="12">CGMCC 1.10218</strain>
    </source>
</reference>
<dbReference type="GO" id="GO:0070401">
    <property type="term" value="F:NADP+ binding"/>
    <property type="evidence" value="ECO:0007669"/>
    <property type="project" value="UniProtKB-ARBA"/>
</dbReference>
<keyword evidence="6 8" id="KW-0560">Oxidoreductase</keyword>
<dbReference type="PANTHER" id="PTHR48069:SF3">
    <property type="entry name" value="DIHYDROFOLATE REDUCTASE"/>
    <property type="match status" value="1"/>
</dbReference>
<evidence type="ECO:0000256" key="3">
    <source>
        <dbReference type="ARBA" id="ARBA00012856"/>
    </source>
</evidence>
<evidence type="ECO:0000256" key="7">
    <source>
        <dbReference type="ARBA" id="ARBA00025067"/>
    </source>
</evidence>
<dbReference type="Pfam" id="PF00186">
    <property type="entry name" value="DHFR_1"/>
    <property type="match status" value="1"/>
</dbReference>
<dbReference type="InterPro" id="IPR001796">
    <property type="entry name" value="DHFR_dom"/>
</dbReference>
<organism evidence="11 12">
    <name type="scientific">Deinococcus reticulitermitis</name>
    <dbReference type="NCBI Taxonomy" id="856736"/>
    <lineage>
        <taxon>Bacteria</taxon>
        <taxon>Thermotogati</taxon>
        <taxon>Deinococcota</taxon>
        <taxon>Deinococci</taxon>
        <taxon>Deinococcales</taxon>
        <taxon>Deinococcaceae</taxon>
        <taxon>Deinococcus</taxon>
    </lineage>
</organism>
<evidence type="ECO:0000256" key="9">
    <source>
        <dbReference type="RuleBase" id="RU004474"/>
    </source>
</evidence>
<dbReference type="EC" id="1.5.1.3" evidence="3 8"/>
<dbReference type="UniPathway" id="UPA00077">
    <property type="reaction ID" value="UER00158"/>
</dbReference>
<dbReference type="GO" id="GO:0046452">
    <property type="term" value="P:dihydrofolate metabolic process"/>
    <property type="evidence" value="ECO:0007669"/>
    <property type="project" value="TreeGrafter"/>
</dbReference>
<dbReference type="STRING" id="856736.SAMN04488058_10825"/>
<keyword evidence="12" id="KW-1185">Reference proteome</keyword>
<dbReference type="GO" id="GO:0046654">
    <property type="term" value="P:tetrahydrofolate biosynthetic process"/>
    <property type="evidence" value="ECO:0007669"/>
    <property type="project" value="UniProtKB-UniPathway"/>
</dbReference>
<evidence type="ECO:0000256" key="4">
    <source>
        <dbReference type="ARBA" id="ARBA00022563"/>
    </source>
</evidence>
<accession>A0A1H6YVK4</accession>
<evidence type="ECO:0000313" key="12">
    <source>
        <dbReference type="Proteomes" id="UP000199223"/>
    </source>
</evidence>
<evidence type="ECO:0000259" key="10">
    <source>
        <dbReference type="PROSITE" id="PS51330"/>
    </source>
</evidence>
<dbReference type="SUPFAM" id="SSF53597">
    <property type="entry name" value="Dihydrofolate reductase-like"/>
    <property type="match status" value="1"/>
</dbReference>
<comment type="catalytic activity">
    <reaction evidence="8">
        <text>(6S)-5,6,7,8-tetrahydrofolate + NADP(+) = 7,8-dihydrofolate + NADPH + H(+)</text>
        <dbReference type="Rhea" id="RHEA:15009"/>
        <dbReference type="ChEBI" id="CHEBI:15378"/>
        <dbReference type="ChEBI" id="CHEBI:57451"/>
        <dbReference type="ChEBI" id="CHEBI:57453"/>
        <dbReference type="ChEBI" id="CHEBI:57783"/>
        <dbReference type="ChEBI" id="CHEBI:58349"/>
        <dbReference type="EC" id="1.5.1.3"/>
    </reaction>
</comment>
<comment type="pathway">
    <text evidence="1 8">Cofactor biosynthesis; tetrahydrofolate biosynthesis; 5,6,7,8-tetrahydrofolate from 7,8-dihydrofolate: step 1/1.</text>
</comment>
<dbReference type="PROSITE" id="PS00075">
    <property type="entry name" value="DHFR_1"/>
    <property type="match status" value="1"/>
</dbReference>
<dbReference type="PRINTS" id="PR00070">
    <property type="entry name" value="DHFR"/>
</dbReference>
<dbReference type="EMBL" id="FNZA01000008">
    <property type="protein sequence ID" value="SEJ43834.1"/>
    <property type="molecule type" value="Genomic_DNA"/>
</dbReference>
<proteinExistence type="inferred from homology"/>
<dbReference type="GO" id="GO:0004146">
    <property type="term" value="F:dihydrofolate reductase activity"/>
    <property type="evidence" value="ECO:0007669"/>
    <property type="project" value="UniProtKB-EC"/>
</dbReference>
<dbReference type="InterPro" id="IPR017925">
    <property type="entry name" value="DHFR_CS"/>
</dbReference>
<dbReference type="InterPro" id="IPR012259">
    <property type="entry name" value="DHFR"/>
</dbReference>
<dbReference type="FunFam" id="3.40.430.10:FF:000001">
    <property type="entry name" value="Dihydrofolate reductase"/>
    <property type="match status" value="1"/>
</dbReference>
<evidence type="ECO:0000256" key="2">
    <source>
        <dbReference type="ARBA" id="ARBA00009539"/>
    </source>
</evidence>
<dbReference type="Gene3D" id="3.40.430.10">
    <property type="entry name" value="Dihydrofolate Reductase, subunit A"/>
    <property type="match status" value="1"/>
</dbReference>
<feature type="domain" description="DHFR" evidence="10">
    <location>
        <begin position="11"/>
        <end position="170"/>
    </location>
</feature>
<evidence type="ECO:0000256" key="8">
    <source>
        <dbReference type="PIRNR" id="PIRNR000194"/>
    </source>
</evidence>
<dbReference type="CDD" id="cd00209">
    <property type="entry name" value="DHFR"/>
    <property type="match status" value="1"/>
</dbReference>
<evidence type="ECO:0000256" key="1">
    <source>
        <dbReference type="ARBA" id="ARBA00004903"/>
    </source>
</evidence>